<reference evidence="10" key="2">
    <citation type="submission" date="2025-08" db="UniProtKB">
        <authorList>
            <consortium name="RefSeq"/>
        </authorList>
    </citation>
    <scope>IDENTIFICATION</scope>
</reference>
<dbReference type="Pfam" id="PF00076">
    <property type="entry name" value="RRM_1"/>
    <property type="match status" value="1"/>
</dbReference>
<dbReference type="GO" id="GO:0003743">
    <property type="term" value="F:translation initiation factor activity"/>
    <property type="evidence" value="ECO:0007669"/>
    <property type="project" value="UniProtKB-UniRule"/>
</dbReference>
<dbReference type="InterPro" id="IPR034240">
    <property type="entry name" value="eIF3G_RRM"/>
</dbReference>
<reference evidence="9" key="1">
    <citation type="journal article" date="1997" name="Nucleic Acids Res.">
        <title>tRNAscan-SE: a program for improved detection of transfer RNA genes in genomic sequence.</title>
        <authorList>
            <person name="Lowe T.M."/>
            <person name="Eddy S.R."/>
        </authorList>
    </citation>
    <scope>NUCLEOTIDE SEQUENCE [LARGE SCALE GENOMIC DNA]</scope>
    <source>
        <strain evidence="9">r\B97-61/B2</strain>
    </source>
</reference>
<dbReference type="SUPFAM" id="SSF54928">
    <property type="entry name" value="RNA-binding domain, RBD"/>
    <property type="match status" value="1"/>
</dbReference>
<proteinExistence type="inferred from homology"/>
<evidence type="ECO:0000256" key="3">
    <source>
        <dbReference type="ARBA" id="ARBA00022884"/>
    </source>
</evidence>
<keyword evidence="3 6" id="KW-0694">RNA-binding</keyword>
<organism evidence="9 10">
    <name type="scientific">Theobroma cacao</name>
    <name type="common">Cacao</name>
    <name type="synonym">Cocoa</name>
    <dbReference type="NCBI Taxonomy" id="3641"/>
    <lineage>
        <taxon>Eukaryota</taxon>
        <taxon>Viridiplantae</taxon>
        <taxon>Streptophyta</taxon>
        <taxon>Embryophyta</taxon>
        <taxon>Tracheophyta</taxon>
        <taxon>Spermatophyta</taxon>
        <taxon>Magnoliopsida</taxon>
        <taxon>eudicotyledons</taxon>
        <taxon>Gunneridae</taxon>
        <taxon>Pentapetalae</taxon>
        <taxon>rosids</taxon>
        <taxon>malvids</taxon>
        <taxon>Malvales</taxon>
        <taxon>Malvaceae</taxon>
        <taxon>Byttnerioideae</taxon>
        <taxon>Theobroma</taxon>
    </lineage>
</organism>
<feature type="region of interest" description="Disordered" evidence="7">
    <location>
        <begin position="1"/>
        <end position="41"/>
    </location>
</feature>
<keyword evidence="2 5" id="KW-0396">Initiation factor</keyword>
<dbReference type="GO" id="GO:0003723">
    <property type="term" value="F:RNA binding"/>
    <property type="evidence" value="ECO:0007669"/>
    <property type="project" value="UniProtKB-UniRule"/>
</dbReference>
<dbReference type="AlphaFoldDB" id="A0AB32WE83"/>
<gene>
    <name evidence="10" type="primary">LOC108661899</name>
</gene>
<dbReference type="PROSITE" id="PS50102">
    <property type="entry name" value="RRM"/>
    <property type="match status" value="1"/>
</dbReference>
<dbReference type="Proteomes" id="UP000694886">
    <property type="component" value="Chromosome 5"/>
</dbReference>
<dbReference type="GO" id="GO:0001732">
    <property type="term" value="P:formation of cytoplasmic translation initiation complex"/>
    <property type="evidence" value="ECO:0007669"/>
    <property type="project" value="UniProtKB-UniRule"/>
</dbReference>
<evidence type="ECO:0000313" key="10">
    <source>
        <dbReference type="RefSeq" id="XP_017976366.1"/>
    </source>
</evidence>
<comment type="similarity">
    <text evidence="5">Belongs to the eIF-3 subunit G family.</text>
</comment>
<name>A0AB32WE83_THECC</name>
<keyword evidence="1 5" id="KW-0963">Cytoplasm</keyword>
<dbReference type="InterPro" id="IPR000504">
    <property type="entry name" value="RRM_dom"/>
</dbReference>
<dbReference type="RefSeq" id="XP_017976366.1">
    <property type="nucleotide sequence ID" value="XM_018120877.1"/>
</dbReference>
<evidence type="ECO:0000256" key="6">
    <source>
        <dbReference type="PROSITE-ProRule" id="PRU00176"/>
    </source>
</evidence>
<dbReference type="InterPro" id="IPR017334">
    <property type="entry name" value="eIF3_g"/>
</dbReference>
<dbReference type="HAMAP" id="MF_03006">
    <property type="entry name" value="eIF3g"/>
    <property type="match status" value="1"/>
</dbReference>
<dbReference type="InterPro" id="IPR024675">
    <property type="entry name" value="eIF3g_N"/>
</dbReference>
<feature type="region of interest" description="Disordered" evidence="7">
    <location>
        <begin position="180"/>
        <end position="200"/>
    </location>
</feature>
<dbReference type="CDD" id="cd12933">
    <property type="entry name" value="eIF3G"/>
    <property type="match status" value="1"/>
</dbReference>
<dbReference type="PIRSF" id="PIRSF037949">
    <property type="entry name" value="Transl_init_eIF-3_RNA-bind"/>
    <property type="match status" value="1"/>
</dbReference>
<dbReference type="GO" id="GO:0033290">
    <property type="term" value="C:eukaryotic 48S preinitiation complex"/>
    <property type="evidence" value="ECO:0007669"/>
    <property type="project" value="UniProtKB-UniRule"/>
</dbReference>
<evidence type="ECO:0000256" key="2">
    <source>
        <dbReference type="ARBA" id="ARBA00022540"/>
    </source>
</evidence>
<dbReference type="GeneID" id="108661899"/>
<evidence type="ECO:0000256" key="4">
    <source>
        <dbReference type="ARBA" id="ARBA00022917"/>
    </source>
</evidence>
<protein>
    <recommendedName>
        <fullName evidence="5">Eukaryotic translation initiation factor 3 subunit G</fullName>
        <shortName evidence="5">eIF3g</shortName>
    </recommendedName>
    <alternativeName>
        <fullName evidence="5">Eukaryotic translation initiation factor 3 RNA-binding subunit</fullName>
        <shortName evidence="5">eIF-3 RNA-binding subunit</shortName>
    </alternativeName>
    <alternativeName>
        <fullName evidence="5">Eukaryotic translation initiation factor 3 subunit 4</fullName>
    </alternativeName>
</protein>
<sequence length="292" mass="33245">MTKDEETPNSKKLSWADQVEAEDNEEERALPHLPPRQVIGPDENGIKKVIEYKFNEAGDMVKVTSTYQVRKVCTKTSKRAIQRRSWPKFGDAVYDEASSRLTTVSTEEIFLQRPSKVEETKAREDALKQLGKRGNSSLVCKTRVQKGDHLTLRCPYKDLAPQSELRNYKRLSSAYGAATSSKANSSTYVPPGMRDGAKKGIGTDVRRRNEKYTVRVSNLSRYAQESDVRELFCLFGQIADVYVPRDHKPNLNRGFAFVNFVNKEDAQRAINKLDGYGYDNLILNVEWSLPRK</sequence>
<evidence type="ECO:0000256" key="1">
    <source>
        <dbReference type="ARBA" id="ARBA00022490"/>
    </source>
</evidence>
<comment type="function">
    <text evidence="5">RNA-binding component of the eukaryotic translation initiation factor 3 (eIF-3) complex, which is involved in protein synthesis of a specialized repertoire of mRNAs and, together with other initiation factors, stimulates binding of mRNA and methionyl-tRNAi to the 40S ribosome. The eIF-3 complex specifically targets and initiates translation of a subset of mRNAs involved in cell proliferation. This subunit can bind 18S rRNA.</text>
</comment>
<evidence type="ECO:0000256" key="5">
    <source>
        <dbReference type="HAMAP-Rule" id="MF_03006"/>
    </source>
</evidence>
<comment type="subcellular location">
    <subcellularLocation>
        <location evidence="5">Cytoplasm</location>
    </subcellularLocation>
</comment>
<dbReference type="Pfam" id="PF12353">
    <property type="entry name" value="eIF3g"/>
    <property type="match status" value="1"/>
</dbReference>
<dbReference type="SMART" id="SM00360">
    <property type="entry name" value="RRM"/>
    <property type="match status" value="1"/>
</dbReference>
<dbReference type="GO" id="GO:0016282">
    <property type="term" value="C:eukaryotic 43S preinitiation complex"/>
    <property type="evidence" value="ECO:0007669"/>
    <property type="project" value="UniProtKB-UniRule"/>
</dbReference>
<accession>A0AB32WE83</accession>
<evidence type="ECO:0000259" key="8">
    <source>
        <dbReference type="PROSITE" id="PS50102"/>
    </source>
</evidence>
<dbReference type="PANTHER" id="PTHR10352">
    <property type="entry name" value="EUKARYOTIC TRANSLATION INITIATION FACTOR 3 SUBUNIT G"/>
    <property type="match status" value="1"/>
</dbReference>
<evidence type="ECO:0000256" key="7">
    <source>
        <dbReference type="SAM" id="MobiDB-lite"/>
    </source>
</evidence>
<dbReference type="InterPro" id="IPR035979">
    <property type="entry name" value="RBD_domain_sf"/>
</dbReference>
<feature type="domain" description="RRM" evidence="8">
    <location>
        <begin position="212"/>
        <end position="290"/>
    </location>
</feature>
<dbReference type="SMART" id="SM00361">
    <property type="entry name" value="RRM_1"/>
    <property type="match status" value="1"/>
</dbReference>
<dbReference type="CDD" id="cd12408">
    <property type="entry name" value="RRM_eIF3G_like"/>
    <property type="match status" value="1"/>
</dbReference>
<dbReference type="Gramene" id="Tc05v2_t002880.1">
    <property type="protein sequence ID" value="Tc05v2_p002880.1"/>
    <property type="gene ID" value="Tc05v2_g002880"/>
</dbReference>
<evidence type="ECO:0000313" key="9">
    <source>
        <dbReference type="Proteomes" id="UP000694886"/>
    </source>
</evidence>
<comment type="subunit">
    <text evidence="5">Component of the eukaryotic translation initiation factor 3 (eIF-3) complex.</text>
</comment>
<dbReference type="InterPro" id="IPR012677">
    <property type="entry name" value="Nucleotide-bd_a/b_plait_sf"/>
</dbReference>
<dbReference type="KEGG" id="tcc:108661899"/>
<dbReference type="Gene3D" id="3.30.70.330">
    <property type="match status" value="1"/>
</dbReference>
<keyword evidence="4 5" id="KW-0648">Protein biosynthesis</keyword>
<dbReference type="GO" id="GO:0005852">
    <property type="term" value="C:eukaryotic translation initiation factor 3 complex"/>
    <property type="evidence" value="ECO:0007669"/>
    <property type="project" value="UniProtKB-UniRule"/>
</dbReference>
<dbReference type="InterPro" id="IPR003954">
    <property type="entry name" value="RRM_euk-type"/>
</dbReference>